<dbReference type="PANTHER" id="PTHR35372">
    <property type="entry name" value="ATP BINDING PROTEIN-RELATED"/>
    <property type="match status" value="1"/>
</dbReference>
<evidence type="ECO:0000256" key="2">
    <source>
        <dbReference type="ARBA" id="ARBA00022801"/>
    </source>
</evidence>
<name>A0A0F9LKW5_9ZZZZ</name>
<dbReference type="SMART" id="SM00885">
    <property type="entry name" value="D5_N"/>
    <property type="match status" value="1"/>
</dbReference>
<dbReference type="PANTHER" id="PTHR35372:SF2">
    <property type="entry name" value="SF3 HELICASE DOMAIN-CONTAINING PROTEIN"/>
    <property type="match status" value="1"/>
</dbReference>
<dbReference type="Pfam" id="PF19263">
    <property type="entry name" value="DUF5906"/>
    <property type="match status" value="1"/>
</dbReference>
<dbReference type="AlphaFoldDB" id="A0A0F9LKW5"/>
<feature type="non-terminal residue" evidence="5">
    <location>
        <position position="1"/>
    </location>
</feature>
<dbReference type="NCBIfam" id="TIGR01613">
    <property type="entry name" value="primase_Cterm"/>
    <property type="match status" value="1"/>
</dbReference>
<organism evidence="5">
    <name type="scientific">marine sediment metagenome</name>
    <dbReference type="NCBI Taxonomy" id="412755"/>
    <lineage>
        <taxon>unclassified sequences</taxon>
        <taxon>metagenomes</taxon>
        <taxon>ecological metagenomes</taxon>
    </lineage>
</organism>
<dbReference type="InterPro" id="IPR014818">
    <property type="entry name" value="Phage/plasmid_primase_P4_C"/>
</dbReference>
<accession>A0A0F9LKW5</accession>
<dbReference type="PROSITE" id="PS51206">
    <property type="entry name" value="SF3_HELICASE_1"/>
    <property type="match status" value="1"/>
</dbReference>
<keyword evidence="3" id="KW-0067">ATP-binding</keyword>
<keyword evidence="1" id="KW-0547">Nucleotide-binding</keyword>
<dbReference type="InterPro" id="IPR014820">
    <property type="entry name" value="PriCT_1"/>
</dbReference>
<dbReference type="GO" id="GO:0005524">
    <property type="term" value="F:ATP binding"/>
    <property type="evidence" value="ECO:0007669"/>
    <property type="project" value="UniProtKB-KW"/>
</dbReference>
<evidence type="ECO:0000259" key="4">
    <source>
        <dbReference type="PROSITE" id="PS51206"/>
    </source>
</evidence>
<sequence length="625" mass="69301">GIDMDDAIQDGTTHPQAVGLLAFLKDAYQEKSVSGKGYKVFGRGPCPEWVEFNYAMGKLTGDHAARFFAVQGGGTGDPTAQINLEAVKVVLSGATEGEATERKHEPLPKVIQAGGQNDMLFRVACKHTREGMSPNEVFAIVKAVQVERAPNAPGETPWTDSDIHAIVASAGRYGVKEDRWGHDNVGDSECFKALHGERVRYDNRVGRWLIYDGVRWSPDRTHRVREMAIETMRWRMEASARIDDTKARKALWEWASKGLSSRRLDHMLKEAAASPGIVSSGEEWDRDPWLLGVQNGAIDLKTGVFRPGTPEDMITKQCAFPWDTEAEFPVWAATVADIFKDNPALVPYFQKVMGYALTGDTREEVFFLLIGGGRNGKGTLINTVDRILGDYATGLSFKSLEATRHGSGGGAASPDIAKLAGTRFVTSSETSGGAFNVAIIKGLTGRDPITARHLNKEEFTFLPNLKLFISLNEQPPVHDQSVGFWERPHLIPFNQCYAEHPDRTLKDKLLAEGRGILWWMVQGCLAWQKEGLARPKAVQDEVQAYKVSQAPLTEFISERLVVTPELECPAAQLYDEYKVWADERRLNGRARLTRTRFGREMGKVHEKQHTRKGTVYMGIGLGGGF</sequence>
<keyword evidence="2" id="KW-0378">Hydrolase</keyword>
<dbReference type="InterPro" id="IPR027417">
    <property type="entry name" value="P-loop_NTPase"/>
</dbReference>
<dbReference type="InterPro" id="IPR051620">
    <property type="entry name" value="ORF904-like_C"/>
</dbReference>
<reference evidence="5" key="1">
    <citation type="journal article" date="2015" name="Nature">
        <title>Complex archaea that bridge the gap between prokaryotes and eukaryotes.</title>
        <authorList>
            <person name="Spang A."/>
            <person name="Saw J.H."/>
            <person name="Jorgensen S.L."/>
            <person name="Zaremba-Niedzwiedzka K."/>
            <person name="Martijn J."/>
            <person name="Lind A.E."/>
            <person name="van Eijk R."/>
            <person name="Schleper C."/>
            <person name="Guy L."/>
            <person name="Ettema T.J."/>
        </authorList>
    </citation>
    <scope>NUCLEOTIDE SEQUENCE</scope>
</reference>
<dbReference type="EMBL" id="LAZR01012209">
    <property type="protein sequence ID" value="KKM28020.1"/>
    <property type="molecule type" value="Genomic_DNA"/>
</dbReference>
<dbReference type="InterPro" id="IPR006500">
    <property type="entry name" value="Helicase_put_C_phage/plasmid"/>
</dbReference>
<evidence type="ECO:0000313" key="5">
    <source>
        <dbReference type="EMBL" id="KKM28020.1"/>
    </source>
</evidence>
<comment type="caution">
    <text evidence="5">The sequence shown here is derived from an EMBL/GenBank/DDBJ whole genome shotgun (WGS) entry which is preliminary data.</text>
</comment>
<evidence type="ECO:0000256" key="1">
    <source>
        <dbReference type="ARBA" id="ARBA00022741"/>
    </source>
</evidence>
<feature type="domain" description="SF3 helicase" evidence="4">
    <location>
        <begin position="344"/>
        <end position="506"/>
    </location>
</feature>
<dbReference type="InterPro" id="IPR045455">
    <property type="entry name" value="NrS-1_pol-like_helicase"/>
</dbReference>
<evidence type="ECO:0000256" key="3">
    <source>
        <dbReference type="ARBA" id="ARBA00022840"/>
    </source>
</evidence>
<dbReference type="GO" id="GO:0016787">
    <property type="term" value="F:hydrolase activity"/>
    <property type="evidence" value="ECO:0007669"/>
    <property type="project" value="UniProtKB-KW"/>
</dbReference>
<dbReference type="InterPro" id="IPR014015">
    <property type="entry name" value="Helicase_SF3_DNA-vir"/>
</dbReference>
<dbReference type="Pfam" id="PF08706">
    <property type="entry name" value="D5_N"/>
    <property type="match status" value="1"/>
</dbReference>
<dbReference type="Gene3D" id="3.40.50.300">
    <property type="entry name" value="P-loop containing nucleotide triphosphate hydrolases"/>
    <property type="match status" value="1"/>
</dbReference>
<proteinExistence type="predicted"/>
<protein>
    <recommendedName>
        <fullName evidence="4">SF3 helicase domain-containing protein</fullName>
    </recommendedName>
</protein>
<dbReference type="Pfam" id="PF08708">
    <property type="entry name" value="PriCT_1"/>
    <property type="match status" value="1"/>
</dbReference>
<gene>
    <name evidence="5" type="ORF">LCGC14_1568920</name>
</gene>